<dbReference type="RefSeq" id="WP_039476116.1">
    <property type="nucleotide sequence ID" value="NZ_JSYN01000013.1"/>
</dbReference>
<protein>
    <submittedName>
        <fullName evidence="3">Transglutaminase</fullName>
    </submittedName>
</protein>
<proteinExistence type="predicted"/>
<dbReference type="Pfam" id="PF12969">
    <property type="entry name" value="DUF3857"/>
    <property type="match status" value="1"/>
</dbReference>
<gene>
    <name evidence="3" type="ORF">OC25_11710</name>
</gene>
<dbReference type="InterPro" id="IPR024618">
    <property type="entry name" value="DUF3857"/>
</dbReference>
<dbReference type="Gene3D" id="2.60.40.3140">
    <property type="match status" value="1"/>
</dbReference>
<organism evidence="3 4">
    <name type="scientific">Pedobacter kyungheensis</name>
    <dbReference type="NCBI Taxonomy" id="1069985"/>
    <lineage>
        <taxon>Bacteria</taxon>
        <taxon>Pseudomonadati</taxon>
        <taxon>Bacteroidota</taxon>
        <taxon>Sphingobacteriia</taxon>
        <taxon>Sphingobacteriales</taxon>
        <taxon>Sphingobacteriaceae</taxon>
        <taxon>Pedobacter</taxon>
    </lineage>
</organism>
<evidence type="ECO:0000259" key="2">
    <source>
        <dbReference type="Pfam" id="PF12969"/>
    </source>
</evidence>
<dbReference type="AlphaFoldDB" id="A0A0C1G0V2"/>
<evidence type="ECO:0000313" key="3">
    <source>
        <dbReference type="EMBL" id="KIA93709.1"/>
    </source>
</evidence>
<sequence>MQKNALKFLMLMLCVGIGNLYAQTATPVKREFKFGKIAPAEFEIKASGPDSAASAIKLFDVGDCYFELSPSSRGFVYVFERHIRYKILNKNGYDLANYKVELYKSSNAAKEDLSFMDGATYNMVDGKMVTSKLNKDAKFTEEFNKNYIIKKFALPNVKEGSIIEFRYKIKSDFIFTLRGWRFQSDIPTLWTEYNVKIPEYLTYKNNMSGYYRVDHPKHESVSASYIPGVTSNAMYDKYCAENVPALKEEPYVTTMDDYIPKISFELRATNFPGELVQDFNGSWGKIINEMANDENFGSFINKNSYAKSVLPGILKGEKDTLAAIKLIVNYVKNNLKWNKEYSKYANETNPKSVFEKKTGSSADINLSLLSLLKEAKIEAYPVLLSTRKNGEHPGYPLISAFNNVVGVTQIGNKLYYLDATDKDLPVGMLDYENLSHQGFYMDLKAIIGKWLPTEPELASEDMFVYNLTLDKEHKLKGKINQYTKGYSALHLRDKYRTTNNEAEFIKSFKKDKTGLEVSNYKIENLDNLDELLTETMDAEIEDNVEEAGNLVYFTPLLFERTKENLFKLEQRKFPVDFAYPFKETYRITVTFPEDYEIDKLPKGGIYKLPEENGSFAITYLTEGKTLMVKSSISVNKSLYTPEEYFDLQALFKAIVEKQAEQIVFKKKV</sequence>
<dbReference type="Gene3D" id="3.10.620.30">
    <property type="match status" value="1"/>
</dbReference>
<evidence type="ECO:0000313" key="4">
    <source>
        <dbReference type="Proteomes" id="UP000031246"/>
    </source>
</evidence>
<keyword evidence="4" id="KW-1185">Reference proteome</keyword>
<reference evidence="3 4" key="1">
    <citation type="submission" date="2014-10" db="EMBL/GenBank/DDBJ databases">
        <title>Pedobacter Kyungheensis.</title>
        <authorList>
            <person name="Anderson B.M."/>
            <person name="Newman J.D."/>
        </authorList>
    </citation>
    <scope>NUCLEOTIDE SEQUENCE [LARGE SCALE GENOMIC DNA]</scope>
    <source>
        <strain evidence="3 4">KACC 16221</strain>
    </source>
</reference>
<dbReference type="Gene3D" id="2.60.120.1130">
    <property type="match status" value="1"/>
</dbReference>
<dbReference type="OrthoDB" id="98874at2"/>
<accession>A0A0C1G0V2</accession>
<dbReference type="EMBL" id="JSYN01000013">
    <property type="protein sequence ID" value="KIA93709.1"/>
    <property type="molecule type" value="Genomic_DNA"/>
</dbReference>
<feature type="domain" description="DUF3857" evidence="2">
    <location>
        <begin position="78"/>
        <end position="207"/>
    </location>
</feature>
<dbReference type="Proteomes" id="UP000031246">
    <property type="component" value="Unassembled WGS sequence"/>
</dbReference>
<comment type="caution">
    <text evidence="3">The sequence shown here is derived from an EMBL/GenBank/DDBJ whole genome shotgun (WGS) entry which is preliminary data.</text>
</comment>
<feature type="signal peptide" evidence="1">
    <location>
        <begin position="1"/>
        <end position="22"/>
    </location>
</feature>
<feature type="chain" id="PRO_5002150393" evidence="1">
    <location>
        <begin position="23"/>
        <end position="668"/>
    </location>
</feature>
<evidence type="ECO:0000256" key="1">
    <source>
        <dbReference type="SAM" id="SignalP"/>
    </source>
</evidence>
<keyword evidence="1" id="KW-0732">Signal</keyword>
<name>A0A0C1G0V2_9SPHI</name>